<dbReference type="PROSITE" id="PS51462">
    <property type="entry name" value="NUDIX"/>
    <property type="match status" value="1"/>
</dbReference>
<dbReference type="InterPro" id="IPR015797">
    <property type="entry name" value="NUDIX_hydrolase-like_dom_sf"/>
</dbReference>
<dbReference type="GO" id="GO:0016787">
    <property type="term" value="F:hydrolase activity"/>
    <property type="evidence" value="ECO:0007669"/>
    <property type="project" value="UniProtKB-KW"/>
</dbReference>
<dbReference type="Gene3D" id="3.90.79.10">
    <property type="entry name" value="Nucleoside Triphosphate Pyrophosphohydrolase"/>
    <property type="match status" value="1"/>
</dbReference>
<keyword evidence="2" id="KW-0378">Hydrolase</keyword>
<dbReference type="EMBL" id="PFED01000122">
    <property type="protein sequence ID" value="PJE62811.1"/>
    <property type="molecule type" value="Genomic_DNA"/>
</dbReference>
<accession>A0A2M8KSC6</accession>
<gene>
    <name evidence="4" type="ORF">COU88_03005</name>
</gene>
<dbReference type="PANTHER" id="PTHR43046:SF14">
    <property type="entry name" value="MUTT_NUDIX FAMILY PROTEIN"/>
    <property type="match status" value="1"/>
</dbReference>
<dbReference type="InterPro" id="IPR000086">
    <property type="entry name" value="NUDIX_hydrolase_dom"/>
</dbReference>
<protein>
    <recommendedName>
        <fullName evidence="3">Nudix hydrolase domain-containing protein</fullName>
    </recommendedName>
</protein>
<comment type="caution">
    <text evidence="4">The sequence shown here is derived from an EMBL/GenBank/DDBJ whole genome shotgun (WGS) entry which is preliminary data.</text>
</comment>
<sequence length="88" mass="10278">MEKRNILVTLECFVHKDGKYLMLHRNADKRIMPGVWMAPGGKREFNEGLFEAARREVLEETGLVIKNLRIKVAANAYMKDIDQEVFFH</sequence>
<dbReference type="PROSITE" id="PS00893">
    <property type="entry name" value="NUDIX_BOX"/>
    <property type="match status" value="1"/>
</dbReference>
<dbReference type="SUPFAM" id="SSF55811">
    <property type="entry name" value="Nudix"/>
    <property type="match status" value="1"/>
</dbReference>
<dbReference type="PANTHER" id="PTHR43046">
    <property type="entry name" value="GDP-MANNOSE MANNOSYL HYDROLASE"/>
    <property type="match status" value="1"/>
</dbReference>
<feature type="non-terminal residue" evidence="4">
    <location>
        <position position="88"/>
    </location>
</feature>
<evidence type="ECO:0000313" key="4">
    <source>
        <dbReference type="EMBL" id="PJE62811.1"/>
    </source>
</evidence>
<organism evidence="4 5">
    <name type="scientific">Candidatus Roizmanbacteria bacterium CG10_big_fil_rev_8_21_14_0_10_39_6</name>
    <dbReference type="NCBI Taxonomy" id="1974853"/>
    <lineage>
        <taxon>Bacteria</taxon>
        <taxon>Candidatus Roizmaniibacteriota</taxon>
    </lineage>
</organism>
<evidence type="ECO:0000256" key="1">
    <source>
        <dbReference type="ARBA" id="ARBA00001946"/>
    </source>
</evidence>
<name>A0A2M8KSC6_9BACT</name>
<evidence type="ECO:0000259" key="3">
    <source>
        <dbReference type="PROSITE" id="PS51462"/>
    </source>
</evidence>
<feature type="domain" description="Nudix hydrolase" evidence="3">
    <location>
        <begin position="1"/>
        <end position="88"/>
    </location>
</feature>
<reference evidence="5" key="1">
    <citation type="submission" date="2017-09" db="EMBL/GenBank/DDBJ databases">
        <title>Depth-based differentiation of microbial function through sediment-hosted aquifers and enrichment of novel symbionts in the deep terrestrial subsurface.</title>
        <authorList>
            <person name="Probst A.J."/>
            <person name="Ladd B."/>
            <person name="Jarett J.K."/>
            <person name="Geller-Mcgrath D.E."/>
            <person name="Sieber C.M.K."/>
            <person name="Emerson J.B."/>
            <person name="Anantharaman K."/>
            <person name="Thomas B.C."/>
            <person name="Malmstrom R."/>
            <person name="Stieglmeier M."/>
            <person name="Klingl A."/>
            <person name="Woyke T."/>
            <person name="Ryan C.M."/>
            <person name="Banfield J.F."/>
        </authorList>
    </citation>
    <scope>NUCLEOTIDE SEQUENCE [LARGE SCALE GENOMIC DNA]</scope>
</reference>
<evidence type="ECO:0000256" key="2">
    <source>
        <dbReference type="ARBA" id="ARBA00022801"/>
    </source>
</evidence>
<proteinExistence type="predicted"/>
<dbReference type="InterPro" id="IPR020084">
    <property type="entry name" value="NUDIX_hydrolase_CS"/>
</dbReference>
<comment type="cofactor">
    <cofactor evidence="1">
        <name>Mg(2+)</name>
        <dbReference type="ChEBI" id="CHEBI:18420"/>
    </cofactor>
</comment>
<dbReference type="Proteomes" id="UP000229554">
    <property type="component" value="Unassembled WGS sequence"/>
</dbReference>
<dbReference type="Pfam" id="PF00293">
    <property type="entry name" value="NUDIX"/>
    <property type="match status" value="1"/>
</dbReference>
<evidence type="ECO:0000313" key="5">
    <source>
        <dbReference type="Proteomes" id="UP000229554"/>
    </source>
</evidence>
<dbReference type="AlphaFoldDB" id="A0A2M8KSC6"/>